<dbReference type="STRING" id="1508404.JMA_14450"/>
<evidence type="ECO:0000256" key="4">
    <source>
        <dbReference type="ARBA" id="ARBA00013076"/>
    </source>
</evidence>
<keyword evidence="9" id="KW-0560">Oxidoreductase</keyword>
<dbReference type="InterPro" id="IPR036188">
    <property type="entry name" value="FAD/NAD-bd_sf"/>
</dbReference>
<keyword evidence="6" id="KW-0285">Flavoprotein</keyword>
<evidence type="ECO:0000256" key="11">
    <source>
        <dbReference type="ARBA" id="ARBA00031158"/>
    </source>
</evidence>
<comment type="cofactor">
    <cofactor evidence="1">
        <name>FAD</name>
        <dbReference type="ChEBI" id="CHEBI:57692"/>
    </cofactor>
</comment>
<dbReference type="Proteomes" id="UP000031449">
    <property type="component" value="Chromosome"/>
</dbReference>
<gene>
    <name evidence="15" type="ORF">JMA_14450</name>
</gene>
<dbReference type="PANTHER" id="PTHR42802:SF1">
    <property type="entry name" value="L-ORNITHINE N(5)-MONOOXYGENASE"/>
    <property type="match status" value="1"/>
</dbReference>
<dbReference type="BioCyc" id="JESP1508404:G14D9-10700-MONOMER"/>
<dbReference type="AlphaFoldDB" id="A0A0B5AQ21"/>
<comment type="catalytic activity">
    <reaction evidence="14">
        <text>L-lysine + NADPH + O2 = N(6)-hydroxy-L-lysine + NADP(+) + H2O</text>
        <dbReference type="Rhea" id="RHEA:23228"/>
        <dbReference type="ChEBI" id="CHEBI:15377"/>
        <dbReference type="ChEBI" id="CHEBI:15379"/>
        <dbReference type="ChEBI" id="CHEBI:32551"/>
        <dbReference type="ChEBI" id="CHEBI:57783"/>
        <dbReference type="ChEBI" id="CHEBI:57820"/>
        <dbReference type="ChEBI" id="CHEBI:58349"/>
        <dbReference type="EC" id="1.14.13.59"/>
    </reaction>
</comment>
<evidence type="ECO:0000256" key="3">
    <source>
        <dbReference type="ARBA" id="ARBA00007588"/>
    </source>
</evidence>
<evidence type="ECO:0000256" key="12">
    <source>
        <dbReference type="ARBA" id="ARBA00032493"/>
    </source>
</evidence>
<protein>
    <recommendedName>
        <fullName evidence="5">L-lysine N6-monooxygenase MbtG</fullName>
        <ecNumber evidence="4">1.14.13.59</ecNumber>
    </recommendedName>
    <alternativeName>
        <fullName evidence="13">Lysine 6-N-hydroxylase</fullName>
    </alternativeName>
    <alternativeName>
        <fullName evidence="12">Lysine N6-hydroxylase</fullName>
    </alternativeName>
    <alternativeName>
        <fullName evidence="10">Lysine-N-oxygenase</fullName>
    </alternativeName>
    <alternativeName>
        <fullName evidence="11">Mycobactin synthase protein G</fullName>
    </alternativeName>
</protein>
<evidence type="ECO:0000313" key="15">
    <source>
        <dbReference type="EMBL" id="AJD90762.1"/>
    </source>
</evidence>
<evidence type="ECO:0000313" key="16">
    <source>
        <dbReference type="Proteomes" id="UP000031449"/>
    </source>
</evidence>
<dbReference type="InterPro" id="IPR025700">
    <property type="entry name" value="Lys/Orn_oxygenase"/>
</dbReference>
<reference evidence="15 16" key="1">
    <citation type="submission" date="2014-08" db="EMBL/GenBank/DDBJ databases">
        <title>Complete genome of a marine bacteria Jeotgalibacillus malaysiensis.</title>
        <authorList>
            <person name="Yaakop A.S."/>
            <person name="Chan K.-G."/>
            <person name="Goh K.M."/>
        </authorList>
    </citation>
    <scope>NUCLEOTIDE SEQUENCE [LARGE SCALE GENOMIC DNA]</scope>
    <source>
        <strain evidence="15 16">D5</strain>
    </source>
</reference>
<keyword evidence="7" id="KW-0274">FAD</keyword>
<evidence type="ECO:0000256" key="8">
    <source>
        <dbReference type="ARBA" id="ARBA00022857"/>
    </source>
</evidence>
<evidence type="ECO:0000256" key="9">
    <source>
        <dbReference type="ARBA" id="ARBA00023002"/>
    </source>
</evidence>
<dbReference type="OrthoDB" id="7527071at2"/>
<dbReference type="GO" id="GO:0006879">
    <property type="term" value="P:intracellular iron ion homeostasis"/>
    <property type="evidence" value="ECO:0007669"/>
    <property type="project" value="TreeGrafter"/>
</dbReference>
<evidence type="ECO:0000256" key="10">
    <source>
        <dbReference type="ARBA" id="ARBA00029939"/>
    </source>
</evidence>
<evidence type="ECO:0000256" key="13">
    <source>
        <dbReference type="ARBA" id="ARBA00032738"/>
    </source>
</evidence>
<dbReference type="EC" id="1.14.13.59" evidence="4"/>
<comment type="pathway">
    <text evidence="2">Siderophore biosynthesis.</text>
</comment>
<accession>A0A0B5AQ21</accession>
<dbReference type="PANTHER" id="PTHR42802">
    <property type="entry name" value="MONOOXYGENASE"/>
    <property type="match status" value="1"/>
</dbReference>
<proteinExistence type="inferred from homology"/>
<keyword evidence="8" id="KW-0521">NADP</keyword>
<dbReference type="EMBL" id="CP009416">
    <property type="protein sequence ID" value="AJD90762.1"/>
    <property type="molecule type" value="Genomic_DNA"/>
</dbReference>
<evidence type="ECO:0000256" key="14">
    <source>
        <dbReference type="ARBA" id="ARBA00048407"/>
    </source>
</evidence>
<organism evidence="15 16">
    <name type="scientific">Jeotgalibacillus malaysiensis</name>
    <dbReference type="NCBI Taxonomy" id="1508404"/>
    <lineage>
        <taxon>Bacteria</taxon>
        <taxon>Bacillati</taxon>
        <taxon>Bacillota</taxon>
        <taxon>Bacilli</taxon>
        <taxon>Bacillales</taxon>
        <taxon>Caryophanaceae</taxon>
        <taxon>Jeotgalibacillus</taxon>
    </lineage>
</organism>
<keyword evidence="16" id="KW-1185">Reference proteome</keyword>
<dbReference type="GO" id="GO:0047091">
    <property type="term" value="F:L-lysine 6-monooxygenase (NADPH) activity"/>
    <property type="evidence" value="ECO:0007669"/>
    <property type="project" value="UniProtKB-EC"/>
</dbReference>
<dbReference type="KEGG" id="jeo:JMA_14450"/>
<dbReference type="HOGENOM" id="CLU_020931_0_0_9"/>
<evidence type="ECO:0000256" key="1">
    <source>
        <dbReference type="ARBA" id="ARBA00001974"/>
    </source>
</evidence>
<dbReference type="Pfam" id="PF13434">
    <property type="entry name" value="Lys_Orn_oxgnase"/>
    <property type="match status" value="1"/>
</dbReference>
<sequence>MKIYDLIGVGLGPYHLGMAALIQESGAFEALFLEKETQFEWHPGMLIDGTDLQVAFLADLVTFANPKSHFTYLNYLHEHKRLYQFFSFKEFEIPRAEYNHYAKWTASQLHNCQYECEVISIHDHKEHGYYEVTVLSTGGETVTYYAKNISLGTGSKPFLPAPAVNVPGLSHSAEYLNVKEDYKKAESIAVIGSGQSAAEIFLDLLESQPYHRYHLSWYTRSSGILQLESSKFGQEFFTPDFTDYFHDLPIENRERALSMLDYVRNGIAPDTLDAIYKWLYHRSSGGEKLKVSIQPNAELKELRMDDGLLHCQFEHKLSNKYFERSFQHIIAATGYEPNVPDFFIKAFDHAKKENDHFAVSRAYHLQFNDQRTHNVYLLTAIEKTHGAEATNMGMAVNRNIHIINKISGREVFKNPRNVTFQSLE</sequence>
<dbReference type="SUPFAM" id="SSF51905">
    <property type="entry name" value="FAD/NAD(P)-binding domain"/>
    <property type="match status" value="2"/>
</dbReference>
<evidence type="ECO:0000256" key="5">
    <source>
        <dbReference type="ARBA" id="ARBA00016406"/>
    </source>
</evidence>
<dbReference type="Gene3D" id="3.50.50.60">
    <property type="entry name" value="FAD/NAD(P)-binding domain"/>
    <property type="match status" value="1"/>
</dbReference>
<evidence type="ECO:0000256" key="7">
    <source>
        <dbReference type="ARBA" id="ARBA00022827"/>
    </source>
</evidence>
<comment type="similarity">
    <text evidence="3">Belongs to the lysine N(6)-hydroxylase/L-ornithine N(5)-oxygenase family.</text>
</comment>
<evidence type="ECO:0000256" key="2">
    <source>
        <dbReference type="ARBA" id="ARBA00004924"/>
    </source>
</evidence>
<name>A0A0B5AQ21_9BACL</name>
<evidence type="ECO:0000256" key="6">
    <source>
        <dbReference type="ARBA" id="ARBA00022630"/>
    </source>
</evidence>